<dbReference type="Proteomes" id="UP001180715">
    <property type="component" value="Unassembled WGS sequence"/>
</dbReference>
<evidence type="ECO:0000256" key="1">
    <source>
        <dbReference type="SAM" id="SignalP"/>
    </source>
</evidence>
<evidence type="ECO:0000313" key="2">
    <source>
        <dbReference type="EMBL" id="MDR7293237.1"/>
    </source>
</evidence>
<dbReference type="EMBL" id="JAVDXX010000001">
    <property type="protein sequence ID" value="MDR7293237.1"/>
    <property type="molecule type" value="Genomic_DNA"/>
</dbReference>
<name>A0ABU1YY13_9MICC</name>
<feature type="signal peptide" evidence="1">
    <location>
        <begin position="1"/>
        <end position="22"/>
    </location>
</feature>
<dbReference type="RefSeq" id="WP_310246007.1">
    <property type="nucleotide sequence ID" value="NZ_JAVDXX010000001.1"/>
</dbReference>
<proteinExistence type="predicted"/>
<evidence type="ECO:0000313" key="3">
    <source>
        <dbReference type="Proteomes" id="UP001180715"/>
    </source>
</evidence>
<feature type="chain" id="PRO_5046825123" description="Lipoprotein" evidence="1">
    <location>
        <begin position="23"/>
        <end position="230"/>
    </location>
</feature>
<reference evidence="2" key="1">
    <citation type="submission" date="2023-07" db="EMBL/GenBank/DDBJ databases">
        <title>Sequencing the genomes of 1000 actinobacteria strains.</title>
        <authorList>
            <person name="Klenk H.-P."/>
        </authorList>
    </citation>
    <scope>NUCLEOTIDE SEQUENCE</scope>
    <source>
        <strain evidence="2">DSM 13068</strain>
    </source>
</reference>
<accession>A0ABU1YY13</accession>
<sequence length="230" mass="25257">MKFTKSLSAVTAVLFAGSLALTGCSTEGAEKTQEKPTVDKNIYNVEVEAPDGAKKPLVANVRSKVEVTDETIEKEAKKHPKDDIKDAKGTLKKQIKALPQVIGVSEDQVRLTSESHNVAYVEVDRVPMDKLYKMLRIKASHTDKGTYRVEIRPMLLEPVAEGNVRDEVNVTLPEPIEKANISGKVDGNTVTWTSDNYAEAMEGIEIVPGEMFDTDGKSLIAETRPTNTDK</sequence>
<keyword evidence="3" id="KW-1185">Reference proteome</keyword>
<comment type="caution">
    <text evidence="2">The sequence shown here is derived from an EMBL/GenBank/DDBJ whole genome shotgun (WGS) entry which is preliminary data.</text>
</comment>
<keyword evidence="1" id="KW-0732">Signal</keyword>
<organism evidence="2 3">
    <name type="scientific">Pseudoglutamicibacter albus</name>
    <dbReference type="NCBI Taxonomy" id="98671"/>
    <lineage>
        <taxon>Bacteria</taxon>
        <taxon>Bacillati</taxon>
        <taxon>Actinomycetota</taxon>
        <taxon>Actinomycetes</taxon>
        <taxon>Micrococcales</taxon>
        <taxon>Micrococcaceae</taxon>
        <taxon>Pseudoglutamicibacter</taxon>
    </lineage>
</organism>
<dbReference type="PROSITE" id="PS51257">
    <property type="entry name" value="PROKAR_LIPOPROTEIN"/>
    <property type="match status" value="1"/>
</dbReference>
<protein>
    <recommendedName>
        <fullName evidence="4">Lipoprotein</fullName>
    </recommendedName>
</protein>
<evidence type="ECO:0008006" key="4">
    <source>
        <dbReference type="Google" id="ProtNLM"/>
    </source>
</evidence>
<gene>
    <name evidence="2" type="ORF">J2S67_000505</name>
</gene>